<evidence type="ECO:0000313" key="4">
    <source>
        <dbReference type="Proteomes" id="UP001515480"/>
    </source>
</evidence>
<gene>
    <name evidence="3" type="ORF">AB1Y20_009055</name>
</gene>
<dbReference type="InterPro" id="IPR040911">
    <property type="entry name" value="Exostosin_GT47"/>
</dbReference>
<evidence type="ECO:0000313" key="3">
    <source>
        <dbReference type="EMBL" id="KAL1527669.1"/>
    </source>
</evidence>
<organism evidence="3 4">
    <name type="scientific">Prymnesium parvum</name>
    <name type="common">Toxic golden alga</name>
    <dbReference type="NCBI Taxonomy" id="97485"/>
    <lineage>
        <taxon>Eukaryota</taxon>
        <taxon>Haptista</taxon>
        <taxon>Haptophyta</taxon>
        <taxon>Prymnesiophyceae</taxon>
        <taxon>Prymnesiales</taxon>
        <taxon>Prymnesiaceae</taxon>
        <taxon>Prymnesium</taxon>
    </lineage>
</organism>
<comment type="similarity">
    <text evidence="1">Belongs to the glycosyltransferase 47 family.</text>
</comment>
<evidence type="ECO:0000259" key="2">
    <source>
        <dbReference type="Pfam" id="PF03016"/>
    </source>
</evidence>
<protein>
    <recommendedName>
        <fullName evidence="2">Exostosin GT47 domain-containing protein</fullName>
    </recommendedName>
</protein>
<dbReference type="EMBL" id="JBGBPQ010000002">
    <property type="protein sequence ID" value="KAL1527669.1"/>
    <property type="molecule type" value="Genomic_DNA"/>
</dbReference>
<sequence length="326" mass="37009">MNWGFRDLLGTGVRTVGECTEYIRKTWPYFDRHNGKDHIWVFGHDQGGWRIRAKAPAISESIFISPFGAGSAQRGGHKSGHDIVVPPVLYERVPRGLLNHAGRKKKAKQNLAFFQGKLNLHIPYEYSFGIRQGLYKTHRNTPGIVVKEGHEANREAYFENMCGSRFCVAAAGFGFSTRAYEAATAGCDGIEQAFEDILPWPLFSLRLNNSIGQIAKLDQTIAAIPEARIKAMRSKLFCVWPRLLWLRHDGSNTPLPGQERLLKFDAFESVMWTLRKRLRNDIDMPTDWDEGCREVKHYFESSPASMGSMEWAPWANYEFDLPPGTA</sequence>
<dbReference type="InterPro" id="IPR004263">
    <property type="entry name" value="Exostosin"/>
</dbReference>
<feature type="domain" description="Exostosin GT47" evidence="2">
    <location>
        <begin position="18"/>
        <end position="208"/>
    </location>
</feature>
<dbReference type="GO" id="GO:0016757">
    <property type="term" value="F:glycosyltransferase activity"/>
    <property type="evidence" value="ECO:0007669"/>
    <property type="project" value="InterPro"/>
</dbReference>
<dbReference type="PANTHER" id="PTHR11062:SF281">
    <property type="entry name" value="EXOSTOSIN-LIKE 2"/>
    <property type="match status" value="1"/>
</dbReference>
<dbReference type="PANTHER" id="PTHR11062">
    <property type="entry name" value="EXOSTOSIN HEPARAN SULFATE GLYCOSYLTRANSFERASE -RELATED"/>
    <property type="match status" value="1"/>
</dbReference>
<keyword evidence="4" id="KW-1185">Reference proteome</keyword>
<accession>A0AB34JZA5</accession>
<dbReference type="AlphaFoldDB" id="A0AB34JZA5"/>
<reference evidence="3 4" key="1">
    <citation type="journal article" date="2024" name="Science">
        <title>Giant polyketide synthase enzymes in the biosynthesis of giant marine polyether toxins.</title>
        <authorList>
            <person name="Fallon T.R."/>
            <person name="Shende V.V."/>
            <person name="Wierzbicki I.H."/>
            <person name="Pendleton A.L."/>
            <person name="Watervoot N.F."/>
            <person name="Auber R.P."/>
            <person name="Gonzalez D.J."/>
            <person name="Wisecaver J.H."/>
            <person name="Moore B.S."/>
        </authorList>
    </citation>
    <scope>NUCLEOTIDE SEQUENCE [LARGE SCALE GENOMIC DNA]</scope>
    <source>
        <strain evidence="3 4">12B1</strain>
    </source>
</reference>
<dbReference type="Proteomes" id="UP001515480">
    <property type="component" value="Unassembled WGS sequence"/>
</dbReference>
<name>A0AB34JZA5_PRYPA</name>
<evidence type="ECO:0000256" key="1">
    <source>
        <dbReference type="ARBA" id="ARBA00010271"/>
    </source>
</evidence>
<comment type="caution">
    <text evidence="3">The sequence shown here is derived from an EMBL/GenBank/DDBJ whole genome shotgun (WGS) entry which is preliminary data.</text>
</comment>
<proteinExistence type="inferred from homology"/>
<dbReference type="Pfam" id="PF03016">
    <property type="entry name" value="Exostosin_GT47"/>
    <property type="match status" value="1"/>
</dbReference>